<dbReference type="PATRIC" id="fig|1286106.3.peg.83"/>
<comment type="function">
    <text evidence="4 5">Required for flagellar hook formation. May act as a scaffolding protein.</text>
</comment>
<dbReference type="InterPro" id="IPR025963">
    <property type="entry name" value="FLgD_Tudor"/>
</dbReference>
<dbReference type="RefSeq" id="WP_009725151.1">
    <property type="nucleotide sequence ID" value="NZ_APHR01000002.1"/>
</dbReference>
<dbReference type="Pfam" id="PF13861">
    <property type="entry name" value="FLgD_tudor"/>
    <property type="match status" value="1"/>
</dbReference>
<gene>
    <name evidence="8" type="ORF">MPL1_00417</name>
</gene>
<feature type="domain" description="FlgD/Vpr Ig-like" evidence="6">
    <location>
        <begin position="113"/>
        <end position="178"/>
    </location>
</feature>
<dbReference type="InterPro" id="IPR025965">
    <property type="entry name" value="FlgD/Vpr_Ig-like"/>
</dbReference>
<dbReference type="Pfam" id="PF03963">
    <property type="entry name" value="FlgD"/>
    <property type="match status" value="1"/>
</dbReference>
<reference evidence="8 9" key="1">
    <citation type="journal article" date="2013" name="Genome Announc.">
        <title>Draft Genome Sequence of Methylophaga lonarensis MPLT, a Haloalkaliphilic (Non-Methane-Utilizing) Methylotroph.</title>
        <authorList>
            <person name="Shetty S.A."/>
            <person name="Marathe N.P."/>
            <person name="Munot H."/>
            <person name="Antony C.P."/>
            <person name="Dhotre D.P."/>
            <person name="Murrell J.C."/>
            <person name="Shouche Y.S."/>
        </authorList>
    </citation>
    <scope>NUCLEOTIDE SEQUENCE [LARGE SCALE GENOMIC DNA]</scope>
    <source>
        <strain evidence="8 9">MPL</strain>
    </source>
</reference>
<dbReference type="InterPro" id="IPR005648">
    <property type="entry name" value="FlgD"/>
</dbReference>
<evidence type="ECO:0000256" key="5">
    <source>
        <dbReference type="RuleBase" id="RU362076"/>
    </source>
</evidence>
<evidence type="ECO:0000256" key="2">
    <source>
        <dbReference type="ARBA" id="ARBA00016013"/>
    </source>
</evidence>
<accession>M7NZP8</accession>
<dbReference type="eggNOG" id="COG1843">
    <property type="taxonomic scope" value="Bacteria"/>
</dbReference>
<evidence type="ECO:0000259" key="7">
    <source>
        <dbReference type="Pfam" id="PF13861"/>
    </source>
</evidence>
<evidence type="ECO:0000256" key="3">
    <source>
        <dbReference type="ARBA" id="ARBA00022795"/>
    </source>
</evidence>
<dbReference type="Gene3D" id="2.60.40.4070">
    <property type="match status" value="1"/>
</dbReference>
<evidence type="ECO:0000313" key="9">
    <source>
        <dbReference type="Proteomes" id="UP000012019"/>
    </source>
</evidence>
<name>M7NZP8_9GAMM</name>
<sequence length="225" mass="23580">MAINGVGDNPYAFLNSNLNSKDEEKNVGQLAMEDFMSLMTTQLMNQDPLSPMESGDFLGQIASFGTVSGISDLQKSFASFAKAMQSDQALQGSSLVGRSVLVPASIGYLSAETGLKGQINVAEPVTDLKVTIYNEAGVVVRTIDMGAARGYTNFTWDGFDDNGEVAPEAVYQFRATGTVDGKNNAFGTAVIAKVDSVLVGSGGQGLTINLGAIGSVPFSEVQEII</sequence>
<dbReference type="OrthoDB" id="9785233at2"/>
<keyword evidence="8" id="KW-0966">Cell projection</keyword>
<dbReference type="Gene3D" id="2.30.30.910">
    <property type="match status" value="1"/>
</dbReference>
<comment type="caution">
    <text evidence="8">The sequence shown here is derived from an EMBL/GenBank/DDBJ whole genome shotgun (WGS) entry which is preliminary data.</text>
</comment>
<protein>
    <recommendedName>
        <fullName evidence="2 5">Basal-body rod modification protein FlgD</fullName>
    </recommendedName>
</protein>
<keyword evidence="8" id="KW-0969">Cilium</keyword>
<dbReference type="STRING" id="1286106.MPL1_00417"/>
<evidence type="ECO:0000313" key="8">
    <source>
        <dbReference type="EMBL" id="EMR14298.1"/>
    </source>
</evidence>
<proteinExistence type="inferred from homology"/>
<comment type="similarity">
    <text evidence="1 5">Belongs to the FlgD family.</text>
</comment>
<dbReference type="AlphaFoldDB" id="M7NZP8"/>
<keyword evidence="9" id="KW-1185">Reference proteome</keyword>
<dbReference type="GO" id="GO:0044781">
    <property type="term" value="P:bacterial-type flagellum organization"/>
    <property type="evidence" value="ECO:0007669"/>
    <property type="project" value="UniProtKB-UniRule"/>
</dbReference>
<evidence type="ECO:0000259" key="6">
    <source>
        <dbReference type="Pfam" id="PF13860"/>
    </source>
</evidence>
<organism evidence="8 9">
    <name type="scientific">Methylophaga lonarensis MPL</name>
    <dbReference type="NCBI Taxonomy" id="1286106"/>
    <lineage>
        <taxon>Bacteria</taxon>
        <taxon>Pseudomonadati</taxon>
        <taxon>Pseudomonadota</taxon>
        <taxon>Gammaproteobacteria</taxon>
        <taxon>Thiotrichales</taxon>
        <taxon>Piscirickettsiaceae</taxon>
        <taxon>Methylophaga</taxon>
    </lineage>
</organism>
<keyword evidence="8" id="KW-0282">Flagellum</keyword>
<evidence type="ECO:0000256" key="4">
    <source>
        <dbReference type="ARBA" id="ARBA00024746"/>
    </source>
</evidence>
<evidence type="ECO:0000256" key="1">
    <source>
        <dbReference type="ARBA" id="ARBA00010577"/>
    </source>
</evidence>
<dbReference type="Proteomes" id="UP000012019">
    <property type="component" value="Unassembled WGS sequence"/>
</dbReference>
<keyword evidence="3 5" id="KW-1005">Bacterial flagellum biogenesis</keyword>
<feature type="domain" description="FlgD Tudor-like" evidence="7">
    <location>
        <begin position="87"/>
        <end position="222"/>
    </location>
</feature>
<dbReference type="Pfam" id="PF13860">
    <property type="entry name" value="FlgD_ig"/>
    <property type="match status" value="1"/>
</dbReference>
<dbReference type="EMBL" id="APHR01000002">
    <property type="protein sequence ID" value="EMR14298.1"/>
    <property type="molecule type" value="Genomic_DNA"/>
</dbReference>